<gene>
    <name evidence="1" type="ORF">CARN8_2600002</name>
</gene>
<name>A0A3P3ZN77_9ZZZZ</name>
<organism evidence="1">
    <name type="scientific">mine drainage metagenome</name>
    <dbReference type="NCBI Taxonomy" id="410659"/>
    <lineage>
        <taxon>unclassified sequences</taxon>
        <taxon>metagenomes</taxon>
        <taxon>ecological metagenomes</taxon>
    </lineage>
</organism>
<dbReference type="EMBL" id="UOYP01000180">
    <property type="protein sequence ID" value="VAY87941.1"/>
    <property type="molecule type" value="Genomic_DNA"/>
</dbReference>
<accession>A0A3P3ZN77</accession>
<evidence type="ECO:0000313" key="1">
    <source>
        <dbReference type="EMBL" id="VAY87941.1"/>
    </source>
</evidence>
<protein>
    <submittedName>
        <fullName evidence="1">Uncharacterized protein</fullName>
    </submittedName>
</protein>
<sequence>MDKNYGVFEKASLRRIFNRVCGISNYLKLLDHFYFLEVFGLLDGARSRNRTGTAAMAEGF</sequence>
<reference evidence="1" key="1">
    <citation type="submission" date="2018-10" db="EMBL/GenBank/DDBJ databases">
        <authorList>
            <person name="Plewniak F."/>
        </authorList>
    </citation>
    <scope>NUCLEOTIDE SEQUENCE</scope>
</reference>
<proteinExistence type="predicted"/>
<dbReference type="AlphaFoldDB" id="A0A3P3ZN77"/>